<protein>
    <submittedName>
        <fullName evidence="1">Uncharacterized protein</fullName>
    </submittedName>
</protein>
<proteinExistence type="predicted"/>
<gene>
    <name evidence="1" type="ORF">AFUS01_LOCUS37339</name>
</gene>
<accession>A0A8J2L760</accession>
<dbReference type="AlphaFoldDB" id="A0A8J2L760"/>
<evidence type="ECO:0000313" key="2">
    <source>
        <dbReference type="Proteomes" id="UP000708208"/>
    </source>
</evidence>
<name>A0A8J2L760_9HEXA</name>
<reference evidence="1" key="1">
    <citation type="submission" date="2021-06" db="EMBL/GenBank/DDBJ databases">
        <authorList>
            <person name="Hodson N. C."/>
            <person name="Mongue J. A."/>
            <person name="Jaron S. K."/>
        </authorList>
    </citation>
    <scope>NUCLEOTIDE SEQUENCE</scope>
</reference>
<dbReference type="EMBL" id="CAJVCH010543108">
    <property type="protein sequence ID" value="CAG7827348.1"/>
    <property type="molecule type" value="Genomic_DNA"/>
</dbReference>
<keyword evidence="2" id="KW-1185">Reference proteome</keyword>
<evidence type="ECO:0000313" key="1">
    <source>
        <dbReference type="EMBL" id="CAG7827348.1"/>
    </source>
</evidence>
<sequence>MISNLLHGSVIYNKIFSMNMNTDGDCGNEAGAATISTRERFSEITNVPDQFSSSTTSSISGNQFPKRSGVWFPSKGSDTNTDTDTEPGVAFGIFAGEQLAEETFFSIYCRTSPGHKVLVIFIIIIITIVRLPPPSMCGFGSDPVDVRADIKLITQPYTFFQLFEKIRSSK</sequence>
<organism evidence="1 2">
    <name type="scientific">Allacma fusca</name>
    <dbReference type="NCBI Taxonomy" id="39272"/>
    <lineage>
        <taxon>Eukaryota</taxon>
        <taxon>Metazoa</taxon>
        <taxon>Ecdysozoa</taxon>
        <taxon>Arthropoda</taxon>
        <taxon>Hexapoda</taxon>
        <taxon>Collembola</taxon>
        <taxon>Symphypleona</taxon>
        <taxon>Sminthuridae</taxon>
        <taxon>Allacma</taxon>
    </lineage>
</organism>
<comment type="caution">
    <text evidence="1">The sequence shown here is derived from an EMBL/GenBank/DDBJ whole genome shotgun (WGS) entry which is preliminary data.</text>
</comment>
<dbReference type="Proteomes" id="UP000708208">
    <property type="component" value="Unassembled WGS sequence"/>
</dbReference>